<dbReference type="OrthoDB" id="2354159at2"/>
<evidence type="ECO:0000313" key="2">
    <source>
        <dbReference type="EMBL" id="TSB46684.1"/>
    </source>
</evidence>
<dbReference type="GO" id="GO:0035438">
    <property type="term" value="F:cyclic-di-GMP binding"/>
    <property type="evidence" value="ECO:0007669"/>
    <property type="project" value="InterPro"/>
</dbReference>
<comment type="caution">
    <text evidence="2">The sequence shown here is derived from an EMBL/GenBank/DDBJ whole genome shotgun (WGS) entry which is preliminary data.</text>
</comment>
<proteinExistence type="predicted"/>
<accession>A0A553ZZ14</accession>
<dbReference type="EMBL" id="VLXZ01000005">
    <property type="protein sequence ID" value="TSB46684.1"/>
    <property type="molecule type" value="Genomic_DNA"/>
</dbReference>
<dbReference type="AlphaFoldDB" id="A0A553ZZ14"/>
<dbReference type="Proteomes" id="UP000318521">
    <property type="component" value="Unassembled WGS sequence"/>
</dbReference>
<reference evidence="2 3" key="1">
    <citation type="submission" date="2019-07" db="EMBL/GenBank/DDBJ databases">
        <authorList>
            <person name="Park Y.J."/>
            <person name="Jeong S.E."/>
            <person name="Jung H.S."/>
        </authorList>
    </citation>
    <scope>NUCLEOTIDE SEQUENCE [LARGE SCALE GENOMIC DNA]</scope>
    <source>
        <strain evidence="3">P16(2019)</strain>
    </source>
</reference>
<gene>
    <name evidence="2" type="ORF">FN960_10030</name>
</gene>
<evidence type="ECO:0000313" key="3">
    <source>
        <dbReference type="Proteomes" id="UP000318521"/>
    </source>
</evidence>
<dbReference type="InterPro" id="IPR009875">
    <property type="entry name" value="PilZ_domain"/>
</dbReference>
<name>A0A553ZZ14_9BACI</name>
<keyword evidence="3" id="KW-1185">Reference proteome</keyword>
<sequence>MRVRYNRDESFRYEFRPVLEGSFLIHTVNQKEVQASNGKLSIINLSPKGIGIETQYDFPDPVNYTITLQISCTIDEATLTFLGNILWKKTTSKGFGYGLELLTDEASQKEIISQLKKHALKQSST</sequence>
<feature type="domain" description="PilZ" evidence="1">
    <location>
        <begin position="38"/>
        <end position="114"/>
    </location>
</feature>
<evidence type="ECO:0000259" key="1">
    <source>
        <dbReference type="Pfam" id="PF07238"/>
    </source>
</evidence>
<dbReference type="Pfam" id="PF07238">
    <property type="entry name" value="PilZ"/>
    <property type="match status" value="1"/>
</dbReference>
<protein>
    <submittedName>
        <fullName evidence="2">PilZ domain-containing protein</fullName>
    </submittedName>
</protein>
<organism evidence="2 3">
    <name type="scientific">Alkalicoccobacillus porphyridii</name>
    <dbReference type="NCBI Taxonomy" id="2597270"/>
    <lineage>
        <taxon>Bacteria</taxon>
        <taxon>Bacillati</taxon>
        <taxon>Bacillota</taxon>
        <taxon>Bacilli</taxon>
        <taxon>Bacillales</taxon>
        <taxon>Bacillaceae</taxon>
        <taxon>Alkalicoccobacillus</taxon>
    </lineage>
</organism>